<reference evidence="8 9" key="1">
    <citation type="submission" date="2015-01" db="EMBL/GenBank/DDBJ databases">
        <title>Draft genome of the acidophilic iron oxidizer Acidithrix ferrooxidans strain Py-F3.</title>
        <authorList>
            <person name="Poehlein A."/>
            <person name="Eisen S."/>
            <person name="Schloemann M."/>
            <person name="Johnson B.D."/>
            <person name="Daniel R."/>
            <person name="Muehling M."/>
        </authorList>
    </citation>
    <scope>NUCLEOTIDE SEQUENCE [LARGE SCALE GENOMIC DNA]</scope>
    <source>
        <strain evidence="8 9">Py-F3</strain>
    </source>
</reference>
<evidence type="ECO:0000256" key="1">
    <source>
        <dbReference type="ARBA" id="ARBA00007957"/>
    </source>
</evidence>
<dbReference type="InterPro" id="IPR043135">
    <property type="entry name" value="Fur_C"/>
</dbReference>
<proteinExistence type="inferred from homology"/>
<dbReference type="AlphaFoldDB" id="A0A0D8HJJ3"/>
<keyword evidence="2" id="KW-0678">Repressor</keyword>
<feature type="binding site" evidence="7">
    <location>
        <position position="105"/>
    </location>
    <ligand>
        <name>Zn(2+)</name>
        <dbReference type="ChEBI" id="CHEBI:29105"/>
    </ligand>
</feature>
<keyword evidence="3 7" id="KW-0862">Zinc</keyword>
<name>A0A0D8HJJ3_9ACTN</name>
<comment type="cofactor">
    <cofactor evidence="7">
        <name>Zn(2+)</name>
        <dbReference type="ChEBI" id="CHEBI:29105"/>
    </cofactor>
    <text evidence="7">Binds 1 zinc ion per subunit.</text>
</comment>
<dbReference type="GO" id="GO:0000976">
    <property type="term" value="F:transcription cis-regulatory region binding"/>
    <property type="evidence" value="ECO:0007669"/>
    <property type="project" value="TreeGrafter"/>
</dbReference>
<comment type="similarity">
    <text evidence="1">Belongs to the Fur family.</text>
</comment>
<evidence type="ECO:0000313" key="9">
    <source>
        <dbReference type="Proteomes" id="UP000032360"/>
    </source>
</evidence>
<evidence type="ECO:0000256" key="2">
    <source>
        <dbReference type="ARBA" id="ARBA00022491"/>
    </source>
</evidence>
<keyword evidence="7" id="KW-0479">Metal-binding</keyword>
<sequence length="167" mass="18545">MNSDSRASLFSEKESVDPAARIRAAGARVTPARMMVLETIIRSNGHLSTEEIFSAVGAINSEIHLSTIYRALETLEEIGIVEHVHLGHGKAIYHLSENLHQHLVCESCGSTLEAPPDLSARLELELSARLGFHIRAYHFSILGICQKCWNENNSTEKSKQPQEEETL</sequence>
<feature type="binding site" evidence="7">
    <location>
        <position position="148"/>
    </location>
    <ligand>
        <name>Zn(2+)</name>
        <dbReference type="ChEBI" id="CHEBI:29105"/>
    </ligand>
</feature>
<evidence type="ECO:0000313" key="8">
    <source>
        <dbReference type="EMBL" id="KJF17927.1"/>
    </source>
</evidence>
<dbReference type="GO" id="GO:0008270">
    <property type="term" value="F:zinc ion binding"/>
    <property type="evidence" value="ECO:0007669"/>
    <property type="project" value="TreeGrafter"/>
</dbReference>
<dbReference type="Proteomes" id="UP000032360">
    <property type="component" value="Unassembled WGS sequence"/>
</dbReference>
<organism evidence="8 9">
    <name type="scientific">Acidithrix ferrooxidans</name>
    <dbReference type="NCBI Taxonomy" id="1280514"/>
    <lineage>
        <taxon>Bacteria</taxon>
        <taxon>Bacillati</taxon>
        <taxon>Actinomycetota</taxon>
        <taxon>Acidimicrobiia</taxon>
        <taxon>Acidimicrobiales</taxon>
        <taxon>Acidimicrobiaceae</taxon>
        <taxon>Acidithrix</taxon>
    </lineage>
</organism>
<evidence type="ECO:0000256" key="3">
    <source>
        <dbReference type="ARBA" id="ARBA00022833"/>
    </source>
</evidence>
<dbReference type="CDD" id="cd07153">
    <property type="entry name" value="Fur_like"/>
    <property type="match status" value="1"/>
</dbReference>
<dbReference type="InterPro" id="IPR036390">
    <property type="entry name" value="WH_DNA-bd_sf"/>
</dbReference>
<dbReference type="PANTHER" id="PTHR33202:SF7">
    <property type="entry name" value="FERRIC UPTAKE REGULATION PROTEIN"/>
    <property type="match status" value="1"/>
</dbReference>
<feature type="binding site" evidence="7">
    <location>
        <position position="108"/>
    </location>
    <ligand>
        <name>Zn(2+)</name>
        <dbReference type="ChEBI" id="CHEBI:29105"/>
    </ligand>
</feature>
<dbReference type="GO" id="GO:0003700">
    <property type="term" value="F:DNA-binding transcription factor activity"/>
    <property type="evidence" value="ECO:0007669"/>
    <property type="project" value="InterPro"/>
</dbReference>
<dbReference type="InterPro" id="IPR036388">
    <property type="entry name" value="WH-like_DNA-bd_sf"/>
</dbReference>
<dbReference type="InterPro" id="IPR002481">
    <property type="entry name" value="FUR"/>
</dbReference>
<dbReference type="Pfam" id="PF01475">
    <property type="entry name" value="FUR"/>
    <property type="match status" value="1"/>
</dbReference>
<gene>
    <name evidence="8" type="primary">perR1</name>
    <name evidence="8" type="ORF">AXFE_12120</name>
</gene>
<accession>A0A0D8HJJ3</accession>
<dbReference type="GO" id="GO:0045892">
    <property type="term" value="P:negative regulation of DNA-templated transcription"/>
    <property type="evidence" value="ECO:0007669"/>
    <property type="project" value="TreeGrafter"/>
</dbReference>
<evidence type="ECO:0000256" key="4">
    <source>
        <dbReference type="ARBA" id="ARBA00023015"/>
    </source>
</evidence>
<keyword evidence="6" id="KW-0804">Transcription</keyword>
<keyword evidence="9" id="KW-1185">Reference proteome</keyword>
<keyword evidence="5" id="KW-0238">DNA-binding</keyword>
<evidence type="ECO:0000256" key="6">
    <source>
        <dbReference type="ARBA" id="ARBA00023163"/>
    </source>
</evidence>
<evidence type="ECO:0000256" key="7">
    <source>
        <dbReference type="PIRSR" id="PIRSR602481-1"/>
    </source>
</evidence>
<dbReference type="OrthoDB" id="8659436at2"/>
<evidence type="ECO:0000256" key="5">
    <source>
        <dbReference type="ARBA" id="ARBA00023125"/>
    </source>
</evidence>
<dbReference type="Gene3D" id="3.30.1490.190">
    <property type="match status" value="1"/>
</dbReference>
<feature type="binding site" evidence="7">
    <location>
        <position position="145"/>
    </location>
    <ligand>
        <name>Zn(2+)</name>
        <dbReference type="ChEBI" id="CHEBI:29105"/>
    </ligand>
</feature>
<dbReference type="EMBL" id="JXYS01000027">
    <property type="protein sequence ID" value="KJF17927.1"/>
    <property type="molecule type" value="Genomic_DNA"/>
</dbReference>
<dbReference type="SUPFAM" id="SSF46785">
    <property type="entry name" value="Winged helix' DNA-binding domain"/>
    <property type="match status" value="1"/>
</dbReference>
<dbReference type="Gene3D" id="1.10.10.10">
    <property type="entry name" value="Winged helix-like DNA-binding domain superfamily/Winged helix DNA-binding domain"/>
    <property type="match status" value="1"/>
</dbReference>
<dbReference type="GO" id="GO:1900376">
    <property type="term" value="P:regulation of secondary metabolite biosynthetic process"/>
    <property type="evidence" value="ECO:0007669"/>
    <property type="project" value="TreeGrafter"/>
</dbReference>
<comment type="caution">
    <text evidence="8">The sequence shown here is derived from an EMBL/GenBank/DDBJ whole genome shotgun (WGS) entry which is preliminary data.</text>
</comment>
<protein>
    <submittedName>
        <fullName evidence="8">Peroxide-responsive repressor PerR</fullName>
    </submittedName>
</protein>
<dbReference type="RefSeq" id="WP_052604974.1">
    <property type="nucleotide sequence ID" value="NZ_JXYS01000027.1"/>
</dbReference>
<dbReference type="PANTHER" id="PTHR33202">
    <property type="entry name" value="ZINC UPTAKE REGULATION PROTEIN"/>
    <property type="match status" value="1"/>
</dbReference>
<keyword evidence="4" id="KW-0805">Transcription regulation</keyword>
<dbReference type="STRING" id="1280514.AXFE_12120"/>